<keyword evidence="3" id="KW-0812">Transmembrane</keyword>
<gene>
    <name evidence="6" type="ORF">QQ008_03080</name>
</gene>
<dbReference type="RefSeq" id="WP_346750344.1">
    <property type="nucleotide sequence ID" value="NZ_JAUJEA010000001.1"/>
</dbReference>
<reference evidence="6" key="1">
    <citation type="submission" date="2023-06" db="EMBL/GenBank/DDBJ databases">
        <title>Genomic of Parafulvivirga corallium.</title>
        <authorList>
            <person name="Wang G."/>
        </authorList>
    </citation>
    <scope>NUCLEOTIDE SEQUENCE</scope>
    <source>
        <strain evidence="6">BMA10</strain>
    </source>
</reference>
<keyword evidence="3" id="KW-0472">Membrane</keyword>
<feature type="domain" description="Glycosyl hydrolase family 31 C-terminal" evidence="5">
    <location>
        <begin position="585"/>
        <end position="669"/>
    </location>
</feature>
<dbReference type="PANTHER" id="PTHR22762">
    <property type="entry name" value="ALPHA-GLUCOSIDASE"/>
    <property type="match status" value="1"/>
</dbReference>
<feature type="domain" description="Glycoside hydrolase family 31 TIM barrel" evidence="4">
    <location>
        <begin position="277"/>
        <end position="438"/>
    </location>
</feature>
<dbReference type="Pfam" id="PF01055">
    <property type="entry name" value="Glyco_hydro_31_2nd"/>
    <property type="match status" value="1"/>
</dbReference>
<feature type="transmembrane region" description="Helical" evidence="3">
    <location>
        <begin position="12"/>
        <end position="32"/>
    </location>
</feature>
<protein>
    <submittedName>
        <fullName evidence="6">Glycoside hydrolase family 31 protein</fullName>
    </submittedName>
</protein>
<name>A0ABT8KHX5_9BACT</name>
<evidence type="ECO:0000259" key="5">
    <source>
        <dbReference type="Pfam" id="PF21365"/>
    </source>
</evidence>
<accession>A0ABT8KHX5</accession>
<dbReference type="PANTHER" id="PTHR22762:SF120">
    <property type="entry name" value="HETEROGLYCAN GLUCOSIDASE 1"/>
    <property type="match status" value="1"/>
</dbReference>
<evidence type="ECO:0000256" key="1">
    <source>
        <dbReference type="ARBA" id="ARBA00007806"/>
    </source>
</evidence>
<organism evidence="6 7">
    <name type="scientific">Splendidivirga corallicola</name>
    <dbReference type="NCBI Taxonomy" id="3051826"/>
    <lineage>
        <taxon>Bacteria</taxon>
        <taxon>Pseudomonadati</taxon>
        <taxon>Bacteroidota</taxon>
        <taxon>Cytophagia</taxon>
        <taxon>Cytophagales</taxon>
        <taxon>Splendidivirgaceae</taxon>
        <taxon>Splendidivirga</taxon>
    </lineage>
</organism>
<sequence length="755" mass="84890">MIKSQNGLKSILRYTRVIIIINAGLIFSLIGWSCHNNKSNTYNDSNLIEIIDGNFKLQVKKTQFQISFSHTDGTIVAPAHFDTGLVFSGGEVVNVEDISENVRRNSEKKLLATNVEGDKANIYISFKNQVATFRIEPEKKGTNTISLRLGGMPVAHGLGDVAAYEEDFNIIKNKRKTYVIENNGGGKRWVSTFTIFPQNSLAGVFFDKGKKSVVLNDQEYQMNITTEGEATFYYFLGEPTEIYKNYKSVRNQNGYVDVLPKSRLFELGWESWDALGWNTNQVTVKGILEKFLQNGYPIKWAVTGSGFWDKGGTTTSFGRWGEKFSDASTFKTWMNDHDIKWMIGLRTNFIPEGGPYFPKTKKRDKNLKVNSFYGNELTTEAKRNGYLVNNSEGKPFAITSNIFPIVPSHLLNGEVPGAAEWYQKQYAKWEVDGIKEDTMMDLDSLTNVYNAPITEISNEGGLVMARNGEFTAPGSLLRINDTGVGQLSGRIPINYLQYAASGFPNVYSDVTGVHNMHNIKDVDRNIRHTWLLSLTSGIAVGAFPEKWPEDKRKIFKKAIDFHYALAPYMYSAAVASYESGYPYTLTPMTIAFPKDSMTSKLEHFQWMIGKSVIATPLLKNYQSGKMNVYLPDGVWFDFDSGKKYEGPVVLEAFEIPLDKTPCFVGGQGVIVLRDSDNTHLSAKVYPIADRKTSFSFTYPDGVAKSIITYKKWSSNEKLVVVDTTLNKRVPFETDAVSGNISFEITPNHNYNIIEE</sequence>
<comment type="similarity">
    <text evidence="1 2">Belongs to the glycosyl hydrolase 31 family.</text>
</comment>
<dbReference type="InterPro" id="IPR017853">
    <property type="entry name" value="GH"/>
</dbReference>
<keyword evidence="3" id="KW-1133">Transmembrane helix</keyword>
<proteinExistence type="inferred from homology"/>
<comment type="caution">
    <text evidence="6">The sequence shown here is derived from an EMBL/GenBank/DDBJ whole genome shotgun (WGS) entry which is preliminary data.</text>
</comment>
<dbReference type="EMBL" id="JAUJEA010000001">
    <property type="protein sequence ID" value="MDN5200319.1"/>
    <property type="molecule type" value="Genomic_DNA"/>
</dbReference>
<keyword evidence="7" id="KW-1185">Reference proteome</keyword>
<keyword evidence="2 6" id="KW-0378">Hydrolase</keyword>
<dbReference type="InterPro" id="IPR048395">
    <property type="entry name" value="Glyco_hydro_31_C"/>
</dbReference>
<dbReference type="InterPro" id="IPR000322">
    <property type="entry name" value="Glyco_hydro_31_TIM"/>
</dbReference>
<dbReference type="InterPro" id="IPR013780">
    <property type="entry name" value="Glyco_hydro_b"/>
</dbReference>
<evidence type="ECO:0000256" key="2">
    <source>
        <dbReference type="RuleBase" id="RU361185"/>
    </source>
</evidence>
<dbReference type="Gene3D" id="3.20.20.80">
    <property type="entry name" value="Glycosidases"/>
    <property type="match status" value="2"/>
</dbReference>
<dbReference type="SUPFAM" id="SSF51445">
    <property type="entry name" value="(Trans)glycosidases"/>
    <property type="match status" value="1"/>
</dbReference>
<evidence type="ECO:0000259" key="4">
    <source>
        <dbReference type="Pfam" id="PF01055"/>
    </source>
</evidence>
<keyword evidence="2" id="KW-0326">Glycosidase</keyword>
<dbReference type="Pfam" id="PF21365">
    <property type="entry name" value="Glyco_hydro_31_3rd"/>
    <property type="match status" value="1"/>
</dbReference>
<evidence type="ECO:0000256" key="3">
    <source>
        <dbReference type="SAM" id="Phobius"/>
    </source>
</evidence>
<evidence type="ECO:0000313" key="7">
    <source>
        <dbReference type="Proteomes" id="UP001172082"/>
    </source>
</evidence>
<dbReference type="Gene3D" id="2.60.40.1180">
    <property type="entry name" value="Golgi alpha-mannosidase II"/>
    <property type="match status" value="1"/>
</dbReference>
<dbReference type="Proteomes" id="UP001172082">
    <property type="component" value="Unassembled WGS sequence"/>
</dbReference>
<evidence type="ECO:0000313" key="6">
    <source>
        <dbReference type="EMBL" id="MDN5200319.1"/>
    </source>
</evidence>
<dbReference type="GO" id="GO:0016787">
    <property type="term" value="F:hydrolase activity"/>
    <property type="evidence" value="ECO:0007669"/>
    <property type="project" value="UniProtKB-KW"/>
</dbReference>
<dbReference type="SUPFAM" id="SSF51011">
    <property type="entry name" value="Glycosyl hydrolase domain"/>
    <property type="match status" value="1"/>
</dbReference>